<dbReference type="PROSITE" id="PS50949">
    <property type="entry name" value="HTH_GNTR"/>
    <property type="match status" value="1"/>
</dbReference>
<comment type="caution">
    <text evidence="5">The sequence shown here is derived from an EMBL/GenBank/DDBJ whole genome shotgun (WGS) entry which is preliminary data.</text>
</comment>
<evidence type="ECO:0000256" key="3">
    <source>
        <dbReference type="ARBA" id="ARBA00023163"/>
    </source>
</evidence>
<sequence>MECAKVKKEAMVNHDQGNSRFIVVYETLKKKIMEGELPSNTPLVEEKLAKEFQMSRTPIREAIRHLVQDGLVEFFPRRGALVKEITVKDLEDIFTVREALEGISARIAASVITEQKIILLHEALKKADQELENGDKDQSFELGNTLHEIVLDVANNNKILTIVSDFKNQIQRFHYFSYHIPGRLELSNKEHWEIFEAIQAGDGELAERRMRKHVRGTKESILFAVKNNIRTI</sequence>
<name>A0A7X2Z8R9_9BACL</name>
<evidence type="ECO:0000259" key="4">
    <source>
        <dbReference type="PROSITE" id="PS50949"/>
    </source>
</evidence>
<dbReference type="InterPro" id="IPR008920">
    <property type="entry name" value="TF_FadR/GntR_C"/>
</dbReference>
<dbReference type="SUPFAM" id="SSF48008">
    <property type="entry name" value="GntR ligand-binding domain-like"/>
    <property type="match status" value="1"/>
</dbReference>
<dbReference type="InterPro" id="IPR036388">
    <property type="entry name" value="WH-like_DNA-bd_sf"/>
</dbReference>
<keyword evidence="2" id="KW-0238">DNA-binding</keyword>
<dbReference type="GO" id="GO:0003677">
    <property type="term" value="F:DNA binding"/>
    <property type="evidence" value="ECO:0007669"/>
    <property type="project" value="UniProtKB-KW"/>
</dbReference>
<dbReference type="Pfam" id="PF00392">
    <property type="entry name" value="GntR"/>
    <property type="match status" value="1"/>
</dbReference>
<proteinExistence type="predicted"/>
<protein>
    <submittedName>
        <fullName evidence="5">FCD domain-containing protein</fullName>
    </submittedName>
</protein>
<dbReference type="CDD" id="cd07377">
    <property type="entry name" value="WHTH_GntR"/>
    <property type="match status" value="1"/>
</dbReference>
<dbReference type="InterPro" id="IPR011711">
    <property type="entry name" value="GntR_C"/>
</dbReference>
<dbReference type="Gene3D" id="1.10.10.10">
    <property type="entry name" value="Winged helix-like DNA-binding domain superfamily/Winged helix DNA-binding domain"/>
    <property type="match status" value="1"/>
</dbReference>
<dbReference type="EMBL" id="WNZX01000002">
    <property type="protein sequence ID" value="MUG69815.1"/>
    <property type="molecule type" value="Genomic_DNA"/>
</dbReference>
<dbReference type="Pfam" id="PF07729">
    <property type="entry name" value="FCD"/>
    <property type="match status" value="1"/>
</dbReference>
<evidence type="ECO:0000313" key="5">
    <source>
        <dbReference type="EMBL" id="MUG69815.1"/>
    </source>
</evidence>
<dbReference type="InterPro" id="IPR000524">
    <property type="entry name" value="Tscrpt_reg_HTH_GntR"/>
</dbReference>
<dbReference type="SMART" id="SM00345">
    <property type="entry name" value="HTH_GNTR"/>
    <property type="match status" value="1"/>
</dbReference>
<dbReference type="SUPFAM" id="SSF46785">
    <property type="entry name" value="Winged helix' DNA-binding domain"/>
    <property type="match status" value="1"/>
</dbReference>
<dbReference type="SMART" id="SM00895">
    <property type="entry name" value="FCD"/>
    <property type="match status" value="1"/>
</dbReference>
<dbReference type="AlphaFoldDB" id="A0A7X2Z8R9"/>
<evidence type="ECO:0000256" key="2">
    <source>
        <dbReference type="ARBA" id="ARBA00023125"/>
    </source>
</evidence>
<dbReference type="PANTHER" id="PTHR43537:SF24">
    <property type="entry name" value="GLUCONATE OPERON TRANSCRIPTIONAL REPRESSOR"/>
    <property type="match status" value="1"/>
</dbReference>
<gene>
    <name evidence="5" type="ORF">GNP93_03885</name>
</gene>
<organism evidence="5 6">
    <name type="scientific">Paenibacillus validus</name>
    <dbReference type="NCBI Taxonomy" id="44253"/>
    <lineage>
        <taxon>Bacteria</taxon>
        <taxon>Bacillati</taxon>
        <taxon>Bacillota</taxon>
        <taxon>Bacilli</taxon>
        <taxon>Bacillales</taxon>
        <taxon>Paenibacillaceae</taxon>
        <taxon>Paenibacillus</taxon>
    </lineage>
</organism>
<keyword evidence="3" id="KW-0804">Transcription</keyword>
<evidence type="ECO:0000256" key="1">
    <source>
        <dbReference type="ARBA" id="ARBA00023015"/>
    </source>
</evidence>
<keyword evidence="1" id="KW-0805">Transcription regulation</keyword>
<dbReference type="PANTHER" id="PTHR43537">
    <property type="entry name" value="TRANSCRIPTIONAL REGULATOR, GNTR FAMILY"/>
    <property type="match status" value="1"/>
</dbReference>
<accession>A0A7X2Z8R9</accession>
<feature type="domain" description="HTH gntR-type" evidence="4">
    <location>
        <begin position="18"/>
        <end position="85"/>
    </location>
</feature>
<dbReference type="Proteomes" id="UP000450917">
    <property type="component" value="Unassembled WGS sequence"/>
</dbReference>
<dbReference type="GO" id="GO:0003700">
    <property type="term" value="F:DNA-binding transcription factor activity"/>
    <property type="evidence" value="ECO:0007669"/>
    <property type="project" value="InterPro"/>
</dbReference>
<evidence type="ECO:0000313" key="6">
    <source>
        <dbReference type="Proteomes" id="UP000450917"/>
    </source>
</evidence>
<reference evidence="5 6" key="1">
    <citation type="submission" date="2019-11" db="EMBL/GenBank/DDBJ databases">
        <title>Draft genome sequences of five Paenibacillus species of dairy origin.</title>
        <authorList>
            <person name="Olajide A.M."/>
            <person name="Chen S."/>
            <person name="Lapointe G."/>
        </authorList>
    </citation>
    <scope>NUCLEOTIDE SEQUENCE [LARGE SCALE GENOMIC DNA]</scope>
    <source>
        <strain evidence="5 6">2CS3</strain>
    </source>
</reference>
<keyword evidence="6" id="KW-1185">Reference proteome</keyword>
<dbReference type="InterPro" id="IPR036390">
    <property type="entry name" value="WH_DNA-bd_sf"/>
</dbReference>
<dbReference type="Gene3D" id="1.20.120.530">
    <property type="entry name" value="GntR ligand-binding domain-like"/>
    <property type="match status" value="1"/>
</dbReference>